<dbReference type="Proteomes" id="UP001244490">
    <property type="component" value="Unassembled WGS sequence"/>
</dbReference>
<protein>
    <submittedName>
        <fullName evidence="2">Sigma factor</fullName>
    </submittedName>
</protein>
<evidence type="ECO:0000259" key="1">
    <source>
        <dbReference type="Pfam" id="PF04542"/>
    </source>
</evidence>
<proteinExistence type="predicted"/>
<name>A0AAW8AL41_KLEPN</name>
<dbReference type="RefSeq" id="WP_305202882.1">
    <property type="nucleotide sequence ID" value="NZ_JAUUIA010001432.1"/>
</dbReference>
<organism evidence="2 3">
    <name type="scientific">Klebsiella pneumoniae</name>
    <dbReference type="NCBI Taxonomy" id="573"/>
    <lineage>
        <taxon>Bacteria</taxon>
        <taxon>Pseudomonadati</taxon>
        <taxon>Pseudomonadota</taxon>
        <taxon>Gammaproteobacteria</taxon>
        <taxon>Enterobacterales</taxon>
        <taxon>Enterobacteriaceae</taxon>
        <taxon>Klebsiella/Raoultella group</taxon>
        <taxon>Klebsiella</taxon>
        <taxon>Klebsiella pneumoniae complex</taxon>
    </lineage>
</organism>
<dbReference type="AlphaFoldDB" id="A0AAW8AL41"/>
<feature type="non-terminal residue" evidence="2">
    <location>
        <position position="79"/>
    </location>
</feature>
<dbReference type="GO" id="GO:0003700">
    <property type="term" value="F:DNA-binding transcription factor activity"/>
    <property type="evidence" value="ECO:0007669"/>
    <property type="project" value="InterPro"/>
</dbReference>
<dbReference type="SUPFAM" id="SSF88946">
    <property type="entry name" value="Sigma2 domain of RNA polymerase sigma factors"/>
    <property type="match status" value="1"/>
</dbReference>
<dbReference type="Gene3D" id="1.20.120.1810">
    <property type="match status" value="1"/>
</dbReference>
<sequence length="79" mass="8998">QEEDLFGEGVIGLMNSLETYDPGKGSFSNHAATHIKATIRAYIRDKSKGLRVPAHVYETLFKIESFRRHYSKNNKTEPT</sequence>
<evidence type="ECO:0000313" key="2">
    <source>
        <dbReference type="EMBL" id="MDP0971932.1"/>
    </source>
</evidence>
<dbReference type="Pfam" id="PF04542">
    <property type="entry name" value="Sigma70_r2"/>
    <property type="match status" value="1"/>
</dbReference>
<feature type="domain" description="RNA polymerase sigma-70 region 2" evidence="1">
    <location>
        <begin position="3"/>
        <end position="47"/>
    </location>
</feature>
<dbReference type="PANTHER" id="PTHR30603">
    <property type="entry name" value="RNA POLYMERASE SIGMA FACTOR RPO"/>
    <property type="match status" value="1"/>
</dbReference>
<dbReference type="InterPro" id="IPR050239">
    <property type="entry name" value="Sigma-70_RNA_pol_init_factors"/>
</dbReference>
<dbReference type="InterPro" id="IPR007627">
    <property type="entry name" value="RNA_pol_sigma70_r2"/>
</dbReference>
<gene>
    <name evidence="2" type="ORF">Q6294_33905</name>
</gene>
<accession>A0AAW8AL41</accession>
<dbReference type="GO" id="GO:0006352">
    <property type="term" value="P:DNA-templated transcription initiation"/>
    <property type="evidence" value="ECO:0007669"/>
    <property type="project" value="InterPro"/>
</dbReference>
<dbReference type="InterPro" id="IPR013325">
    <property type="entry name" value="RNA_pol_sigma_r2"/>
</dbReference>
<reference evidence="2" key="1">
    <citation type="submission" date="2023-07" db="EMBL/GenBank/DDBJ databases">
        <authorList>
            <person name="Peng Z."/>
        </authorList>
    </citation>
    <scope>NUCLEOTIDE SEQUENCE</scope>
    <source>
        <strain evidence="2">KP219</strain>
    </source>
</reference>
<feature type="non-terminal residue" evidence="2">
    <location>
        <position position="1"/>
    </location>
</feature>
<comment type="caution">
    <text evidence="2">The sequence shown here is derived from an EMBL/GenBank/DDBJ whole genome shotgun (WGS) entry which is preliminary data.</text>
</comment>
<dbReference type="EMBL" id="JAUUIA010001432">
    <property type="protein sequence ID" value="MDP0971932.1"/>
    <property type="molecule type" value="Genomic_DNA"/>
</dbReference>
<evidence type="ECO:0000313" key="3">
    <source>
        <dbReference type="Proteomes" id="UP001244490"/>
    </source>
</evidence>
<dbReference type="PANTHER" id="PTHR30603:SF47">
    <property type="entry name" value="RNA POLYMERASE SIGMA FACTOR SIGD, CHLOROPLASTIC"/>
    <property type="match status" value="1"/>
</dbReference>